<gene>
    <name evidence="4" type="ORF">TeGR_g3346</name>
</gene>
<feature type="coiled-coil region" evidence="1">
    <location>
        <begin position="225"/>
        <end position="252"/>
    </location>
</feature>
<evidence type="ECO:0000256" key="3">
    <source>
        <dbReference type="SAM" id="Phobius"/>
    </source>
</evidence>
<feature type="transmembrane region" description="Helical" evidence="3">
    <location>
        <begin position="857"/>
        <end position="876"/>
    </location>
</feature>
<keyword evidence="3" id="KW-0812">Transmembrane</keyword>
<evidence type="ECO:0000313" key="4">
    <source>
        <dbReference type="EMBL" id="GMI38178.1"/>
    </source>
</evidence>
<comment type="caution">
    <text evidence="4">The sequence shown here is derived from an EMBL/GenBank/DDBJ whole genome shotgun (WGS) entry which is preliminary data.</text>
</comment>
<accession>A0ABQ6N2G3</accession>
<sequence>MSGTNPLHPPSQAVELTSMERESDLSSIDYKSNPLSSHPSSPTSALVNYQTQEPSCCAPMDVCNCCPSKSQLGDDTLWNRMILCLFAVSLMWTSSLQVCSLIASSVVAIPSLNSVTSACENAYDLVLEEKAEYEQCVQTQVGLSPETDDELSRCFANLEVSAADETERMVEASDYNKDKVAASKLKSQTCATQLTYARSALEAWSENGIGLPYLPTCTEAMRWKIGNETGDVAAARNEAKNLNNQYAEDSSQTVNSLSEYMALRAAYDAEYLDNSTQFIQDEFEEWVDSIDLPNIDFNATFGHLFPDVSNLMSCVSVRNQTKDECPYMKSAYEMLEEARLELEQARDVAKERVDEFAEKAEEYEEQVEVAYENSKEFYEGVKNAVAGAAIDTSGWGDWYNVGLSDLYPGQVNFPNVIPPYPPVPSTDEIWAAVSENLDNFYLNLTDAQLEAQRLGNKWKDDVNEQLDRIPSPLPEDYNPPQYVSADDDVTSVDEEAAAHEEKKNWFLEQSNAAIDKLDELSQYQEENSFEPPTITFNFSRFADTASDFDFNFEELRGPGFDINLWFISFGSITSMLFGLDYAYRAYKTIRLVYYWWTRGGVGIPDVDLSADKEPSNPFKLSTPRLFAFLISSPATPAFLFLIASIYGGALISSIYEPLYDEYMYGCVNKGENGTFLTQNLFSIGYNYAAEEGNKKTFEGIDMYDLKRSEFCAVAGSDSVQNQNTDAAAFASYKESHAQSMEKMLTYASCIDAAELDPLFEGACCGQFGYPACDPAKGQPNGYACPINELVIDEVPFAVPSTYLYDESCSEAMVGEDWQLEDSTYDCDGLPTCDLSCDGPHRNKLEYVSEQCGCMIEWGAHSIWIQVGLSMCIYILMNMSRVGLVMGIAKLFWKSLHPGLFTFKGSATREGELVVGSEFAEKKGEGGEEGAAEKGEVVEMGSSKFGRLIKEALDKILPKHRLKGIPMVLMALALNVPWVYALMKIGYNIAYKP</sequence>
<feature type="coiled-coil region" evidence="1">
    <location>
        <begin position="328"/>
        <end position="373"/>
    </location>
</feature>
<dbReference type="Proteomes" id="UP001165060">
    <property type="component" value="Unassembled WGS sequence"/>
</dbReference>
<feature type="transmembrane region" description="Helical" evidence="3">
    <location>
        <begin position="964"/>
        <end position="982"/>
    </location>
</feature>
<reference evidence="4 5" key="1">
    <citation type="journal article" date="2023" name="Commun. Biol.">
        <title>Genome analysis of Parmales, the sister group of diatoms, reveals the evolutionary specialization of diatoms from phago-mixotrophs to photoautotrophs.</title>
        <authorList>
            <person name="Ban H."/>
            <person name="Sato S."/>
            <person name="Yoshikawa S."/>
            <person name="Yamada K."/>
            <person name="Nakamura Y."/>
            <person name="Ichinomiya M."/>
            <person name="Sato N."/>
            <person name="Blanc-Mathieu R."/>
            <person name="Endo H."/>
            <person name="Kuwata A."/>
            <person name="Ogata H."/>
        </authorList>
    </citation>
    <scope>NUCLEOTIDE SEQUENCE [LARGE SCALE GENOMIC DNA]</scope>
</reference>
<feature type="transmembrane region" description="Helical" evidence="3">
    <location>
        <begin position="625"/>
        <end position="646"/>
    </location>
</feature>
<keyword evidence="3" id="KW-1133">Transmembrane helix</keyword>
<keyword evidence="5" id="KW-1185">Reference proteome</keyword>
<protein>
    <submittedName>
        <fullName evidence="4">Uncharacterized protein</fullName>
    </submittedName>
</protein>
<feature type="compositionally biased region" description="Polar residues" evidence="2">
    <location>
        <begin position="25"/>
        <end position="46"/>
    </location>
</feature>
<name>A0ABQ6N2G3_9STRA</name>
<proteinExistence type="predicted"/>
<dbReference type="EMBL" id="BRYB01002016">
    <property type="protein sequence ID" value="GMI38178.1"/>
    <property type="molecule type" value="Genomic_DNA"/>
</dbReference>
<evidence type="ECO:0000313" key="5">
    <source>
        <dbReference type="Proteomes" id="UP001165060"/>
    </source>
</evidence>
<keyword evidence="3" id="KW-0472">Membrane</keyword>
<keyword evidence="1" id="KW-0175">Coiled coil</keyword>
<feature type="region of interest" description="Disordered" evidence="2">
    <location>
        <begin position="1"/>
        <end position="46"/>
    </location>
</feature>
<feature type="transmembrane region" description="Helical" evidence="3">
    <location>
        <begin position="564"/>
        <end position="583"/>
    </location>
</feature>
<evidence type="ECO:0000256" key="1">
    <source>
        <dbReference type="SAM" id="Coils"/>
    </source>
</evidence>
<evidence type="ECO:0000256" key="2">
    <source>
        <dbReference type="SAM" id="MobiDB-lite"/>
    </source>
</evidence>
<organism evidence="4 5">
    <name type="scientific">Tetraparma gracilis</name>
    <dbReference type="NCBI Taxonomy" id="2962635"/>
    <lineage>
        <taxon>Eukaryota</taxon>
        <taxon>Sar</taxon>
        <taxon>Stramenopiles</taxon>
        <taxon>Ochrophyta</taxon>
        <taxon>Bolidophyceae</taxon>
        <taxon>Parmales</taxon>
        <taxon>Triparmaceae</taxon>
        <taxon>Tetraparma</taxon>
    </lineage>
</organism>